<dbReference type="RefSeq" id="WP_091654755.1">
    <property type="nucleotide sequence ID" value="NZ_FMHW01000004.1"/>
</dbReference>
<dbReference type="Proteomes" id="UP000198959">
    <property type="component" value="Unassembled WGS sequence"/>
</dbReference>
<dbReference type="Gene3D" id="2.60.40.10">
    <property type="entry name" value="Immunoglobulins"/>
    <property type="match status" value="1"/>
</dbReference>
<name>A0A1C6TPC4_9ACTN</name>
<dbReference type="STRING" id="145854.GA0074692_6865"/>
<dbReference type="InterPro" id="IPR014756">
    <property type="entry name" value="Ig_E-set"/>
</dbReference>
<reference evidence="3" key="1">
    <citation type="submission" date="2016-06" db="EMBL/GenBank/DDBJ databases">
        <authorList>
            <person name="Varghese N."/>
            <person name="Submissions Spin"/>
        </authorList>
    </citation>
    <scope>NUCLEOTIDE SEQUENCE [LARGE SCALE GENOMIC DNA]</scope>
    <source>
        <strain evidence="3">DSM 43817</strain>
    </source>
</reference>
<organism evidence="2 3">
    <name type="scientific">Micromonospora pallida</name>
    <dbReference type="NCBI Taxonomy" id="145854"/>
    <lineage>
        <taxon>Bacteria</taxon>
        <taxon>Bacillati</taxon>
        <taxon>Actinomycetota</taxon>
        <taxon>Actinomycetes</taxon>
        <taxon>Micromonosporales</taxon>
        <taxon>Micromonosporaceae</taxon>
        <taxon>Micromonospora</taxon>
    </lineage>
</organism>
<dbReference type="OrthoDB" id="4201135at2"/>
<dbReference type="CDD" id="cd00102">
    <property type="entry name" value="IPT"/>
    <property type="match status" value="1"/>
</dbReference>
<gene>
    <name evidence="2" type="ORF">GA0074692_6865</name>
</gene>
<dbReference type="AlphaFoldDB" id="A0A1C6TPC4"/>
<evidence type="ECO:0000313" key="3">
    <source>
        <dbReference type="Proteomes" id="UP000198959"/>
    </source>
</evidence>
<dbReference type="Pfam" id="PF01833">
    <property type="entry name" value="TIG"/>
    <property type="match status" value="1"/>
</dbReference>
<dbReference type="InterPro" id="IPR002909">
    <property type="entry name" value="IPT_dom"/>
</dbReference>
<dbReference type="EMBL" id="FMHW01000004">
    <property type="protein sequence ID" value="SCL43405.1"/>
    <property type="molecule type" value="Genomic_DNA"/>
</dbReference>
<accession>A0A1C6TPC4</accession>
<dbReference type="InterPro" id="IPR013783">
    <property type="entry name" value="Ig-like_fold"/>
</dbReference>
<proteinExistence type="predicted"/>
<feature type="domain" description="IPT/TIG" evidence="1">
    <location>
        <begin position="167"/>
        <end position="254"/>
    </location>
</feature>
<keyword evidence="3" id="KW-1185">Reference proteome</keyword>
<dbReference type="SMART" id="SM00429">
    <property type="entry name" value="IPT"/>
    <property type="match status" value="1"/>
</dbReference>
<evidence type="ECO:0000313" key="2">
    <source>
        <dbReference type="EMBL" id="SCL43405.1"/>
    </source>
</evidence>
<evidence type="ECO:0000259" key="1">
    <source>
        <dbReference type="SMART" id="SM00429"/>
    </source>
</evidence>
<dbReference type="GO" id="GO:0005975">
    <property type="term" value="P:carbohydrate metabolic process"/>
    <property type="evidence" value="ECO:0007669"/>
    <property type="project" value="UniProtKB-ARBA"/>
</dbReference>
<sequence>MATTPTTRVTALARRMRVDIDTATYPASQYQQLIGIEELKLIEELRTESDETYEDDGAAREAVTGYNWRIEAKIKHSTNAAGTSIDSVHAFLRNRFNAAKASNVASAEFGVRWYDRNGLAGDSFEGRAYVKAWPHDGGGTGALDTVSVVIQGQGPLTPITNPAASAVPAVTGLNPAGGPTAGGNLVNIYGSKFTGVTGATGVKFGANNATNYTLVSDTHIVATAPAGAAGTVQVTVTTPGGTSPNAPADDYTYA</sequence>
<dbReference type="SUPFAM" id="SSF81296">
    <property type="entry name" value="E set domains"/>
    <property type="match status" value="1"/>
</dbReference>
<protein>
    <submittedName>
        <fullName evidence="2">IPT/TIG domain-containing protein</fullName>
    </submittedName>
</protein>
<dbReference type="NCBIfam" id="NF047353">
    <property type="entry name" value="tube_lmo2291"/>
    <property type="match status" value="1"/>
</dbReference>